<dbReference type="InterPro" id="IPR002696">
    <property type="entry name" value="Membr_insert_effic_factor_YidD"/>
</dbReference>
<dbReference type="KEGG" id="nef:GP480_03490"/>
<reference evidence="1 2" key="2">
    <citation type="journal article" date="2020" name="MBio">
        <title>Isolation and Molecular Analysis of a Novel Neorickettsia Species That Causes Potomac Horse Fever.</title>
        <authorList>
            <person name="Teymournejad O."/>
            <person name="Lin M."/>
            <person name="Bekebrede H."/>
            <person name="Kamr A."/>
            <person name="Toribio R.E."/>
            <person name="Arroyo L.G."/>
            <person name="Baird J.D."/>
            <person name="Rikihisa Y."/>
        </authorList>
    </citation>
    <scope>NUCLEOTIDE SEQUENCE [LARGE SCALE GENOMIC DNA]</scope>
    <source>
        <strain evidence="1 2">Fin17</strain>
    </source>
</reference>
<protein>
    <submittedName>
        <fullName evidence="1">Membrane protein insertion efficiency factor YidD</fullName>
    </submittedName>
</protein>
<keyword evidence="2" id="KW-1185">Reference proteome</keyword>
<dbReference type="AlphaFoldDB" id="A0A6P1GCD2"/>
<evidence type="ECO:0000313" key="1">
    <source>
        <dbReference type="EMBL" id="QHD65461.1"/>
    </source>
</evidence>
<dbReference type="NCBIfam" id="TIGR00278">
    <property type="entry name" value="membrane protein insertion efficiency factor YidD"/>
    <property type="match status" value="1"/>
</dbReference>
<dbReference type="Proteomes" id="UP000464912">
    <property type="component" value="Chromosome"/>
</dbReference>
<dbReference type="PANTHER" id="PTHR33383:SF1">
    <property type="entry name" value="MEMBRANE PROTEIN INSERTION EFFICIENCY FACTOR-RELATED"/>
    <property type="match status" value="1"/>
</dbReference>
<name>A0A6P1GCD2_9RICK</name>
<dbReference type="PANTHER" id="PTHR33383">
    <property type="entry name" value="MEMBRANE PROTEIN INSERTION EFFICIENCY FACTOR-RELATED"/>
    <property type="match status" value="1"/>
</dbReference>
<evidence type="ECO:0000313" key="2">
    <source>
        <dbReference type="Proteomes" id="UP000464912"/>
    </source>
</evidence>
<dbReference type="EMBL" id="CP047224">
    <property type="protein sequence ID" value="QHD65461.1"/>
    <property type="molecule type" value="Genomic_DNA"/>
</dbReference>
<proteinExistence type="predicted"/>
<dbReference type="SMART" id="SM01234">
    <property type="entry name" value="Haemolytic"/>
    <property type="match status" value="1"/>
</dbReference>
<accession>A0A6P1GCD2</accession>
<organism evidence="1 2">
    <name type="scientific">Neorickettsia findlayensis</name>
    <dbReference type="NCBI Taxonomy" id="2686014"/>
    <lineage>
        <taxon>Bacteria</taxon>
        <taxon>Pseudomonadati</taxon>
        <taxon>Pseudomonadota</taxon>
        <taxon>Alphaproteobacteria</taxon>
        <taxon>Rickettsiales</taxon>
        <taxon>Anaplasmataceae</taxon>
        <taxon>Neorickettsia</taxon>
    </lineage>
</organism>
<sequence length="103" mass="12153">MMLFVFAFVFCYVLSCLKNRRGPFTTLAVFAITFYRYAISPLKPRCCMYEHTCSEYALEMLKTHPLPKAMFFSLKRLLSCHPFAHPKLQQDCTRKTFNKHLSK</sequence>
<gene>
    <name evidence="1" type="primary">yidD</name>
    <name evidence="1" type="ORF">GP480_03490</name>
</gene>
<dbReference type="Pfam" id="PF01809">
    <property type="entry name" value="YidD"/>
    <property type="match status" value="1"/>
</dbReference>
<reference evidence="1 2" key="1">
    <citation type="journal article" date="2020" name="MBio">
        <title>Erratum for Teymournejad et al., 'Isolation and Molecular Analysis of a Novel Neorickettsia Species That Causes Potomac Horse Fever'.</title>
        <authorList>
            <person name="Teymournejad O."/>
            <person name="Lin M."/>
            <person name="Bekebrede H."/>
            <person name="Kamr A."/>
            <person name="Toribio R.E."/>
            <person name="Arroyo L.G."/>
            <person name="Baird J.D."/>
            <person name="Rikihisa Y."/>
        </authorList>
    </citation>
    <scope>NUCLEOTIDE SEQUENCE [LARGE SCALE GENOMIC DNA]</scope>
    <source>
        <strain evidence="1 2">Fin17</strain>
    </source>
</reference>